<reference evidence="2" key="1">
    <citation type="submission" date="2016-11" db="UniProtKB">
        <authorList>
            <consortium name="WormBaseParasite"/>
        </authorList>
    </citation>
    <scope>IDENTIFICATION</scope>
</reference>
<sequence>MCIFSPDGPSRLVSISLFRSSGFALDCIGNLWMTNGVDHHHPYGNSVWYRICTPINPGTTPVEQATVKLALFKSDIL</sequence>
<proteinExistence type="predicted"/>
<accession>A0A1I7XN23</accession>
<dbReference type="Proteomes" id="UP000095283">
    <property type="component" value="Unplaced"/>
</dbReference>
<keyword evidence="1" id="KW-1185">Reference proteome</keyword>
<name>A0A1I7XN23_HETBA</name>
<evidence type="ECO:0000313" key="1">
    <source>
        <dbReference type="Proteomes" id="UP000095283"/>
    </source>
</evidence>
<organism evidence="1 2">
    <name type="scientific">Heterorhabditis bacteriophora</name>
    <name type="common">Entomopathogenic nematode worm</name>
    <dbReference type="NCBI Taxonomy" id="37862"/>
    <lineage>
        <taxon>Eukaryota</taxon>
        <taxon>Metazoa</taxon>
        <taxon>Ecdysozoa</taxon>
        <taxon>Nematoda</taxon>
        <taxon>Chromadorea</taxon>
        <taxon>Rhabditida</taxon>
        <taxon>Rhabditina</taxon>
        <taxon>Rhabditomorpha</taxon>
        <taxon>Strongyloidea</taxon>
        <taxon>Heterorhabditidae</taxon>
        <taxon>Heterorhabditis</taxon>
    </lineage>
</organism>
<protein>
    <submittedName>
        <fullName evidence="2">Secreted protein</fullName>
    </submittedName>
</protein>
<dbReference type="WBParaSite" id="Hba_18714">
    <property type="protein sequence ID" value="Hba_18714"/>
    <property type="gene ID" value="Hba_18714"/>
</dbReference>
<dbReference type="AlphaFoldDB" id="A0A1I7XN23"/>
<evidence type="ECO:0000313" key="2">
    <source>
        <dbReference type="WBParaSite" id="Hba_18714"/>
    </source>
</evidence>